<dbReference type="EMBL" id="RJVG01000003">
    <property type="protein sequence ID" value="ROR29261.1"/>
    <property type="molecule type" value="Genomic_DNA"/>
</dbReference>
<dbReference type="GO" id="GO:0000166">
    <property type="term" value="F:nucleotide binding"/>
    <property type="evidence" value="ECO:0007669"/>
    <property type="project" value="UniProtKB-KW"/>
</dbReference>
<evidence type="ECO:0000256" key="6">
    <source>
        <dbReference type="ARBA" id="ARBA00049417"/>
    </source>
</evidence>
<dbReference type="GO" id="GO:0008803">
    <property type="term" value="F:bis(5'-nucleosyl)-tetraphosphatase (symmetrical) activity"/>
    <property type="evidence" value="ECO:0007669"/>
    <property type="project" value="UniProtKB-EC"/>
</dbReference>
<dbReference type="AlphaFoldDB" id="A0A3N1XSY6"/>
<evidence type="ECO:0000256" key="4">
    <source>
        <dbReference type="ARBA" id="ARBA00022801"/>
    </source>
</evidence>
<dbReference type="SUPFAM" id="SSF109604">
    <property type="entry name" value="HD-domain/PDEase-like"/>
    <property type="match status" value="1"/>
</dbReference>
<dbReference type="InterPro" id="IPR006674">
    <property type="entry name" value="HD_domain"/>
</dbReference>
<dbReference type="Proteomes" id="UP000273083">
    <property type="component" value="Unassembled WGS sequence"/>
</dbReference>
<evidence type="ECO:0000256" key="3">
    <source>
        <dbReference type="ARBA" id="ARBA00022741"/>
    </source>
</evidence>
<dbReference type="PANTHER" id="PTHR35795">
    <property type="entry name" value="SLR1885 PROTEIN"/>
    <property type="match status" value="1"/>
</dbReference>
<dbReference type="InterPro" id="IPR003607">
    <property type="entry name" value="HD/PDEase_dom"/>
</dbReference>
<dbReference type="EC" id="3.6.1.41" evidence="1"/>
<gene>
    <name evidence="8" type="ORF">EDD66_103197</name>
</gene>
<keyword evidence="5" id="KW-0408">Iron</keyword>
<feature type="domain" description="HD" evidence="7">
    <location>
        <begin position="20"/>
        <end position="135"/>
    </location>
</feature>
<keyword evidence="4 8" id="KW-0378">Hydrolase</keyword>
<evidence type="ECO:0000313" key="8">
    <source>
        <dbReference type="EMBL" id="ROR29261.1"/>
    </source>
</evidence>
<dbReference type="Gene3D" id="1.10.3210.10">
    <property type="entry name" value="Hypothetical protein af1432"/>
    <property type="match status" value="1"/>
</dbReference>
<name>A0A3N1XSY6_9FIRM</name>
<dbReference type="PROSITE" id="PS51831">
    <property type="entry name" value="HD"/>
    <property type="match status" value="1"/>
</dbReference>
<organism evidence="8 9">
    <name type="scientific">Mobilisporobacter senegalensis</name>
    <dbReference type="NCBI Taxonomy" id="1329262"/>
    <lineage>
        <taxon>Bacteria</taxon>
        <taxon>Bacillati</taxon>
        <taxon>Bacillota</taxon>
        <taxon>Clostridia</taxon>
        <taxon>Lachnospirales</taxon>
        <taxon>Lachnospiraceae</taxon>
        <taxon>Mobilisporobacter</taxon>
    </lineage>
</organism>
<keyword evidence="2" id="KW-0479">Metal-binding</keyword>
<dbReference type="GO" id="GO:0046872">
    <property type="term" value="F:metal ion binding"/>
    <property type="evidence" value="ECO:0007669"/>
    <property type="project" value="UniProtKB-KW"/>
</dbReference>
<evidence type="ECO:0000256" key="5">
    <source>
        <dbReference type="ARBA" id="ARBA00023004"/>
    </source>
</evidence>
<sequence>MEYSIIELQEKLKYILPPKRFIHSLGVQYTCANLAMRYGCDIQKAQIAGLLHDCAKYMPDEEMLTLCRKNFIPVTETEEKSAFLLHAKLGAFFAENVYNISDKDIIDAITYHTTGKPDMTLLEKIVYVADYIEPSRKRIHGLKKIRKISYDSLDEATYLILESTLNFLQKESTREIDPRTKKAFEYYKYLNTH</sequence>
<evidence type="ECO:0000313" key="9">
    <source>
        <dbReference type="Proteomes" id="UP000273083"/>
    </source>
</evidence>
<dbReference type="Pfam" id="PF01966">
    <property type="entry name" value="HD"/>
    <property type="match status" value="1"/>
</dbReference>
<dbReference type="SMART" id="SM00471">
    <property type="entry name" value="HDc"/>
    <property type="match status" value="1"/>
</dbReference>
<dbReference type="InterPro" id="IPR051094">
    <property type="entry name" value="Diverse_Catalytic_Enzymes"/>
</dbReference>
<keyword evidence="3" id="KW-0547">Nucleotide-binding</keyword>
<evidence type="ECO:0000256" key="2">
    <source>
        <dbReference type="ARBA" id="ARBA00022723"/>
    </source>
</evidence>
<dbReference type="InterPro" id="IPR005249">
    <property type="entry name" value="YqeK"/>
</dbReference>
<evidence type="ECO:0000259" key="7">
    <source>
        <dbReference type="PROSITE" id="PS51831"/>
    </source>
</evidence>
<evidence type="ECO:0000256" key="1">
    <source>
        <dbReference type="ARBA" id="ARBA00012506"/>
    </source>
</evidence>
<reference evidence="8 9" key="1">
    <citation type="submission" date="2018-11" db="EMBL/GenBank/DDBJ databases">
        <title>Genomic Encyclopedia of Type Strains, Phase IV (KMG-IV): sequencing the most valuable type-strain genomes for metagenomic binning, comparative biology and taxonomic classification.</title>
        <authorList>
            <person name="Goeker M."/>
        </authorList>
    </citation>
    <scope>NUCLEOTIDE SEQUENCE [LARGE SCALE GENOMIC DNA]</scope>
    <source>
        <strain evidence="8 9">DSM 26537</strain>
    </source>
</reference>
<dbReference type="CDD" id="cd00077">
    <property type="entry name" value="HDc"/>
    <property type="match status" value="1"/>
</dbReference>
<dbReference type="OrthoDB" id="5295945at2"/>
<protein>
    <recommendedName>
        <fullName evidence="1">bis(5'-nucleosyl)-tetraphosphatase (symmetrical)</fullName>
        <ecNumber evidence="1">3.6.1.41</ecNumber>
    </recommendedName>
</protein>
<accession>A0A3N1XSY6</accession>
<dbReference type="PANTHER" id="PTHR35795:SF1">
    <property type="entry name" value="BIS(5'-NUCLEOSYL)-TETRAPHOSPHATASE, SYMMETRICAL"/>
    <property type="match status" value="1"/>
</dbReference>
<comment type="caution">
    <text evidence="8">The sequence shown here is derived from an EMBL/GenBank/DDBJ whole genome shotgun (WGS) entry which is preliminary data.</text>
</comment>
<keyword evidence="9" id="KW-1185">Reference proteome</keyword>
<dbReference type="NCBIfam" id="TIGR00488">
    <property type="entry name" value="bis(5'-nucleosyl)-tetraphosphatase (symmetrical) YqeK"/>
    <property type="match status" value="1"/>
</dbReference>
<comment type="catalytic activity">
    <reaction evidence="6">
        <text>P(1),P(4)-bis(5'-adenosyl) tetraphosphate + H2O = 2 ADP + 2 H(+)</text>
        <dbReference type="Rhea" id="RHEA:24252"/>
        <dbReference type="ChEBI" id="CHEBI:15377"/>
        <dbReference type="ChEBI" id="CHEBI:15378"/>
        <dbReference type="ChEBI" id="CHEBI:58141"/>
        <dbReference type="ChEBI" id="CHEBI:456216"/>
        <dbReference type="EC" id="3.6.1.41"/>
    </reaction>
</comment>
<proteinExistence type="predicted"/>
<dbReference type="RefSeq" id="WP_123608708.1">
    <property type="nucleotide sequence ID" value="NZ_RJVG01000003.1"/>
</dbReference>